<dbReference type="PANTHER" id="PTHR14969">
    <property type="entry name" value="SPHINGOSINE-1-PHOSPHATE PHOSPHOHYDROLASE"/>
    <property type="match status" value="1"/>
</dbReference>
<evidence type="ECO:0000259" key="1">
    <source>
        <dbReference type="SMART" id="SM00014"/>
    </source>
</evidence>
<dbReference type="SUPFAM" id="SSF48317">
    <property type="entry name" value="Acid phosphatase/Vanadium-dependent haloperoxidase"/>
    <property type="match status" value="1"/>
</dbReference>
<reference evidence="2 3" key="1">
    <citation type="submission" date="2019-03" db="EMBL/GenBank/DDBJ databases">
        <title>Metabolic potential of uncultured bacteria and archaea associated with petroleum seepage in deep-sea sediments.</title>
        <authorList>
            <person name="Dong X."/>
            <person name="Hubert C."/>
        </authorList>
    </citation>
    <scope>NUCLEOTIDE SEQUENCE [LARGE SCALE GENOMIC DNA]</scope>
    <source>
        <strain evidence="2">E44_bin18</strain>
    </source>
</reference>
<comment type="caution">
    <text evidence="2">The sequence shown here is derived from an EMBL/GenBank/DDBJ whole genome shotgun (WGS) entry which is preliminary data.</text>
</comment>
<name>A0A523UUE9_UNCT6</name>
<dbReference type="SMART" id="SM00014">
    <property type="entry name" value="acidPPc"/>
    <property type="match status" value="1"/>
</dbReference>
<dbReference type="InterPro" id="IPR000326">
    <property type="entry name" value="PAP2/HPO"/>
</dbReference>
<dbReference type="AlphaFoldDB" id="A0A523UUE9"/>
<dbReference type="CDD" id="cd03394">
    <property type="entry name" value="PAP2_like_5"/>
    <property type="match status" value="1"/>
</dbReference>
<evidence type="ECO:0000313" key="3">
    <source>
        <dbReference type="Proteomes" id="UP000315525"/>
    </source>
</evidence>
<feature type="domain" description="Phosphatidic acid phosphatase type 2/haloperoxidase" evidence="1">
    <location>
        <begin position="85"/>
        <end position="187"/>
    </location>
</feature>
<sequence length="198" mass="21406">MLREMAVPFQLVNLLLIICFGLTSAVRPATADSIDESLYRTIHEDWQSPFMNRLMNGVSHMGDGEVGIVFCSTLLAFGEQRAHETGKLALVSMLGASAVTASLKFAMNRTRPDGDSDNRFNSSFPSGHVSGAFAVASVVGARYKSWRIPLYVLASGIGIARVYRGRHYPSDVLGGAGVGICVGWLVTRNESAILSFNF</sequence>
<dbReference type="EMBL" id="SOJN01000070">
    <property type="protein sequence ID" value="TET45979.1"/>
    <property type="molecule type" value="Genomic_DNA"/>
</dbReference>
<organism evidence="2 3">
    <name type="scientific">candidate division TA06 bacterium</name>
    <dbReference type="NCBI Taxonomy" id="2250710"/>
    <lineage>
        <taxon>Bacteria</taxon>
        <taxon>Bacteria division TA06</taxon>
    </lineage>
</organism>
<dbReference type="Gene3D" id="1.20.144.10">
    <property type="entry name" value="Phosphatidic acid phosphatase type 2/haloperoxidase"/>
    <property type="match status" value="1"/>
</dbReference>
<evidence type="ECO:0000313" key="2">
    <source>
        <dbReference type="EMBL" id="TET45979.1"/>
    </source>
</evidence>
<dbReference type="InterPro" id="IPR036938">
    <property type="entry name" value="PAP2/HPO_sf"/>
</dbReference>
<dbReference type="PANTHER" id="PTHR14969:SF13">
    <property type="entry name" value="AT30094P"/>
    <property type="match status" value="1"/>
</dbReference>
<gene>
    <name evidence="2" type="ORF">E3J62_05430</name>
</gene>
<dbReference type="Proteomes" id="UP000315525">
    <property type="component" value="Unassembled WGS sequence"/>
</dbReference>
<accession>A0A523UUE9</accession>
<dbReference type="Pfam" id="PF01569">
    <property type="entry name" value="PAP2"/>
    <property type="match status" value="1"/>
</dbReference>
<protein>
    <submittedName>
        <fullName evidence="2">Phosphatase PAP2 family protein</fullName>
    </submittedName>
</protein>
<proteinExistence type="predicted"/>